<evidence type="ECO:0000313" key="2">
    <source>
        <dbReference type="EMBL" id="TYJ24903.1"/>
    </source>
</evidence>
<proteinExistence type="predicted"/>
<dbReference type="PROSITE" id="PS50993">
    <property type="entry name" value="NIDOGEN_G2"/>
    <property type="match status" value="1"/>
</dbReference>
<feature type="domain" description="Nidogen G2 beta-barrel" evidence="1">
    <location>
        <begin position="1"/>
        <end position="33"/>
    </location>
</feature>
<keyword evidence="3" id="KW-1185">Reference proteome</keyword>
<dbReference type="InterPro" id="IPR006605">
    <property type="entry name" value="G2_nidogen/fibulin_G2F"/>
</dbReference>
<organism evidence="2 3">
    <name type="scientific">Gossypium mustelinum</name>
    <name type="common">Cotton</name>
    <name type="synonym">Gossypium caicoense</name>
    <dbReference type="NCBI Taxonomy" id="34275"/>
    <lineage>
        <taxon>Eukaryota</taxon>
        <taxon>Viridiplantae</taxon>
        <taxon>Streptophyta</taxon>
        <taxon>Embryophyta</taxon>
        <taxon>Tracheophyta</taxon>
        <taxon>Spermatophyta</taxon>
        <taxon>Magnoliopsida</taxon>
        <taxon>eudicotyledons</taxon>
        <taxon>Gunneridae</taxon>
        <taxon>Pentapetalae</taxon>
        <taxon>rosids</taxon>
        <taxon>malvids</taxon>
        <taxon>Malvales</taxon>
        <taxon>Malvaceae</taxon>
        <taxon>Malvoideae</taxon>
        <taxon>Gossypium</taxon>
    </lineage>
</organism>
<sequence length="33" mass="3761">MKAEISCIGWAFLRTRHPARNGPLLYKGSFLAR</sequence>
<accession>A0A5D2YFG9</accession>
<evidence type="ECO:0000313" key="3">
    <source>
        <dbReference type="Proteomes" id="UP000323597"/>
    </source>
</evidence>
<dbReference type="EMBL" id="CM017642">
    <property type="protein sequence ID" value="TYJ24903.1"/>
    <property type="molecule type" value="Genomic_DNA"/>
</dbReference>
<dbReference type="AlphaFoldDB" id="A0A5D2YFG9"/>
<evidence type="ECO:0000259" key="1">
    <source>
        <dbReference type="PROSITE" id="PS50993"/>
    </source>
</evidence>
<reference evidence="2 3" key="1">
    <citation type="submission" date="2019-07" db="EMBL/GenBank/DDBJ databases">
        <title>WGS assembly of Gossypium mustelinum.</title>
        <authorList>
            <person name="Chen Z.J."/>
            <person name="Sreedasyam A."/>
            <person name="Ando A."/>
            <person name="Song Q."/>
            <person name="De L."/>
            <person name="Hulse-Kemp A."/>
            <person name="Ding M."/>
            <person name="Ye W."/>
            <person name="Kirkbride R."/>
            <person name="Jenkins J."/>
            <person name="Plott C."/>
            <person name="Lovell J."/>
            <person name="Lin Y.-M."/>
            <person name="Vaughn R."/>
            <person name="Liu B."/>
            <person name="Li W."/>
            <person name="Simpson S."/>
            <person name="Scheffler B."/>
            <person name="Saski C."/>
            <person name="Grover C."/>
            <person name="Hu G."/>
            <person name="Conover J."/>
            <person name="Carlson J."/>
            <person name="Shu S."/>
            <person name="Boston L."/>
            <person name="Williams M."/>
            <person name="Peterson D."/>
            <person name="Mcgee K."/>
            <person name="Jones D."/>
            <person name="Wendel J."/>
            <person name="Stelly D."/>
            <person name="Grimwood J."/>
            <person name="Schmutz J."/>
        </authorList>
    </citation>
    <scope>NUCLEOTIDE SEQUENCE [LARGE SCALE GENOMIC DNA]</scope>
    <source>
        <strain evidence="2">1408120.09</strain>
    </source>
</reference>
<dbReference type="Proteomes" id="UP000323597">
    <property type="component" value="Chromosome A07"/>
</dbReference>
<gene>
    <name evidence="2" type="ORF">E1A91_A07G011100v1</name>
</gene>
<name>A0A5D2YFG9_GOSMU</name>
<protein>
    <recommendedName>
        <fullName evidence="1">Nidogen G2 beta-barrel domain-containing protein</fullName>
    </recommendedName>
</protein>